<sequence length="69" mass="8409">MNSKYEIVFLVIKRIRFYPLSTIFDQWKEYTAQQRQFKQLSAQVISLCNQMETKMVLILNLHFYEITTK</sequence>
<evidence type="ECO:0000313" key="2">
    <source>
        <dbReference type="Proteomes" id="UP001217089"/>
    </source>
</evidence>
<protein>
    <submittedName>
        <fullName evidence="1">Uncharacterized protein</fullName>
    </submittedName>
</protein>
<evidence type="ECO:0000313" key="1">
    <source>
        <dbReference type="EMBL" id="KAJ8320385.1"/>
    </source>
</evidence>
<comment type="caution">
    <text evidence="1">The sequence shown here is derived from an EMBL/GenBank/DDBJ whole genome shotgun (WGS) entry which is preliminary data.</text>
</comment>
<name>A0ABQ9FXB8_TEGGR</name>
<gene>
    <name evidence="1" type="ORF">KUTeg_001972</name>
</gene>
<dbReference type="EMBL" id="JARBDR010000141">
    <property type="protein sequence ID" value="KAJ8320385.1"/>
    <property type="molecule type" value="Genomic_DNA"/>
</dbReference>
<accession>A0ABQ9FXB8</accession>
<reference evidence="1 2" key="1">
    <citation type="submission" date="2022-12" db="EMBL/GenBank/DDBJ databases">
        <title>Chromosome-level genome of Tegillarca granosa.</title>
        <authorList>
            <person name="Kim J."/>
        </authorList>
    </citation>
    <scope>NUCLEOTIDE SEQUENCE [LARGE SCALE GENOMIC DNA]</scope>
    <source>
        <strain evidence="1">Teg-2019</strain>
        <tissue evidence="1">Adductor muscle</tissue>
    </source>
</reference>
<dbReference type="Proteomes" id="UP001217089">
    <property type="component" value="Unassembled WGS sequence"/>
</dbReference>
<keyword evidence="2" id="KW-1185">Reference proteome</keyword>
<organism evidence="1 2">
    <name type="scientific">Tegillarca granosa</name>
    <name type="common">Malaysian cockle</name>
    <name type="synonym">Anadara granosa</name>
    <dbReference type="NCBI Taxonomy" id="220873"/>
    <lineage>
        <taxon>Eukaryota</taxon>
        <taxon>Metazoa</taxon>
        <taxon>Spiralia</taxon>
        <taxon>Lophotrochozoa</taxon>
        <taxon>Mollusca</taxon>
        <taxon>Bivalvia</taxon>
        <taxon>Autobranchia</taxon>
        <taxon>Pteriomorphia</taxon>
        <taxon>Arcoida</taxon>
        <taxon>Arcoidea</taxon>
        <taxon>Arcidae</taxon>
        <taxon>Tegillarca</taxon>
    </lineage>
</organism>
<proteinExistence type="predicted"/>